<dbReference type="Proteomes" id="UP000177117">
    <property type="component" value="Unassembled WGS sequence"/>
</dbReference>
<keyword evidence="1" id="KW-0560">Oxidoreductase</keyword>
<dbReference type="Pfam" id="PF01243">
    <property type="entry name" value="PNPOx_N"/>
    <property type="match status" value="1"/>
</dbReference>
<dbReference type="PANTHER" id="PTHR35176">
    <property type="entry name" value="HEME OXYGENASE HI_0854-RELATED"/>
    <property type="match status" value="1"/>
</dbReference>
<evidence type="ECO:0000256" key="1">
    <source>
        <dbReference type="ARBA" id="ARBA00023002"/>
    </source>
</evidence>
<dbReference type="InterPro" id="IPR052019">
    <property type="entry name" value="F420H2_bilvrd_red/Heme_oxyg"/>
</dbReference>
<dbReference type="PANTHER" id="PTHR35176:SF6">
    <property type="entry name" value="HEME OXYGENASE HI_0854-RELATED"/>
    <property type="match status" value="1"/>
</dbReference>
<comment type="caution">
    <text evidence="3">The sequence shown here is derived from an EMBL/GenBank/DDBJ whole genome shotgun (WGS) entry which is preliminary data.</text>
</comment>
<evidence type="ECO:0000313" key="4">
    <source>
        <dbReference type="Proteomes" id="UP000177117"/>
    </source>
</evidence>
<dbReference type="EMBL" id="MGJD01000028">
    <property type="protein sequence ID" value="OGN00131.1"/>
    <property type="molecule type" value="Genomic_DNA"/>
</dbReference>
<dbReference type="GO" id="GO:0005829">
    <property type="term" value="C:cytosol"/>
    <property type="evidence" value="ECO:0007669"/>
    <property type="project" value="TreeGrafter"/>
</dbReference>
<feature type="domain" description="Pyridoxamine 5'-phosphate oxidase N-terminal" evidence="2">
    <location>
        <begin position="18"/>
        <end position="95"/>
    </location>
</feature>
<dbReference type="InterPro" id="IPR011576">
    <property type="entry name" value="Pyridox_Oxase_N"/>
</dbReference>
<reference evidence="3 4" key="1">
    <citation type="journal article" date="2016" name="Nat. Commun.">
        <title>Thousands of microbial genomes shed light on interconnected biogeochemical processes in an aquifer system.</title>
        <authorList>
            <person name="Anantharaman K."/>
            <person name="Brown C.T."/>
            <person name="Hug L.A."/>
            <person name="Sharon I."/>
            <person name="Castelle C.J."/>
            <person name="Probst A.J."/>
            <person name="Thomas B.C."/>
            <person name="Singh A."/>
            <person name="Wilkins M.J."/>
            <person name="Karaoz U."/>
            <person name="Brodie E.L."/>
            <person name="Williams K.H."/>
            <person name="Hubbard S.S."/>
            <person name="Banfield J.F."/>
        </authorList>
    </citation>
    <scope>NUCLEOTIDE SEQUENCE [LARGE SCALE GENOMIC DNA]</scope>
</reference>
<name>A0A1F8EH23_9BACT</name>
<proteinExistence type="predicted"/>
<dbReference type="InterPro" id="IPR012349">
    <property type="entry name" value="Split_barrel_FMN-bd"/>
</dbReference>
<organism evidence="3 4">
    <name type="scientific">Candidatus Yanofskybacteria bacterium RIFCSPHIGHO2_01_FULL_41_53</name>
    <dbReference type="NCBI Taxonomy" id="1802663"/>
    <lineage>
        <taxon>Bacteria</taxon>
        <taxon>Candidatus Yanofskyibacteriota</taxon>
    </lineage>
</organism>
<gene>
    <name evidence="3" type="ORF">A2650_04250</name>
</gene>
<dbReference type="Gene3D" id="2.30.110.10">
    <property type="entry name" value="Electron Transport, Fmn-binding Protein, Chain A"/>
    <property type="match status" value="1"/>
</dbReference>
<dbReference type="SUPFAM" id="SSF50475">
    <property type="entry name" value="FMN-binding split barrel"/>
    <property type="match status" value="1"/>
</dbReference>
<dbReference type="AlphaFoldDB" id="A0A1F8EH23"/>
<evidence type="ECO:0000313" key="3">
    <source>
        <dbReference type="EMBL" id="OGN00131.1"/>
    </source>
</evidence>
<protein>
    <recommendedName>
        <fullName evidence="2">Pyridoxamine 5'-phosphate oxidase N-terminal domain-containing protein</fullName>
    </recommendedName>
</protein>
<sequence length="166" mass="18818">MSNNNKNNKQKRRELALKVLKKHNIAIVATASRRGEPQAAVLYYAIDDDFTFNFITDNKSRKWKNLKENPHIAIVVDAGPGITTIQCGGHANLIDYIKDTNRAEKIIRKVLANSKLYDDPLSLPVLISGSVEYGIFTVKPEWMILLNLETNKTEITYSDDYIKVLP</sequence>
<dbReference type="GO" id="GO:0070967">
    <property type="term" value="F:coenzyme F420 binding"/>
    <property type="evidence" value="ECO:0007669"/>
    <property type="project" value="TreeGrafter"/>
</dbReference>
<accession>A0A1F8EH23</accession>
<evidence type="ECO:0000259" key="2">
    <source>
        <dbReference type="Pfam" id="PF01243"/>
    </source>
</evidence>
<dbReference type="GO" id="GO:0016627">
    <property type="term" value="F:oxidoreductase activity, acting on the CH-CH group of donors"/>
    <property type="evidence" value="ECO:0007669"/>
    <property type="project" value="TreeGrafter"/>
</dbReference>